<evidence type="ECO:0000313" key="6">
    <source>
        <dbReference type="EMBL" id="KAL0485317.1"/>
    </source>
</evidence>
<dbReference type="InterPro" id="IPR000210">
    <property type="entry name" value="BTB/POZ_dom"/>
</dbReference>
<dbReference type="InterPro" id="IPR011705">
    <property type="entry name" value="BACK"/>
</dbReference>
<dbReference type="InterPro" id="IPR011333">
    <property type="entry name" value="SKP1/BTB/POZ_sf"/>
</dbReference>
<proteinExistence type="predicted"/>
<evidence type="ECO:0008006" key="8">
    <source>
        <dbReference type="Google" id="ProtNLM"/>
    </source>
</evidence>
<gene>
    <name evidence="6" type="ORF">AKO1_002919</name>
    <name evidence="5" type="ORF">AKO1_006789</name>
</gene>
<sequence length="483" mass="56252">MSNRKHTSRISITGVGMAYTSMFNDTSFSDIQIKFKASSNVLYVHRNILAFHSEVLKAMFLSPMQESLSNVVNIEDDDEELFIIMIKSFYTGMIEINEQKMASLAELADKYRCKNLENKCFEYLAESMNESNCLSCLFLNVEDNQRFNDLREAAYRFIGLQFNTLSHSSTFLLLDFDKVSFILSREDLLVDSEDRILEFVITWVEVDLQDRLQFVNTMFQECVRLHYVSTKCLYFLFEKKYIKENIDLLRIVTEASLVKHSIQDNVFETPTIKYQKPRECATHVFESILLNAEQQLQLSRWYAEDNTGRRKWILCYRASRDGYEARNFHTFCDKRGETITVIKSRVEGSNDENGYLFGGYTSKSWDSPNNEEYIYDDKAWLYSLTNPTNHRPIKLRVHANKFAICNHVNFGPRYGDGSNSFDGRDVCIQNNCGARNDNYSNPGKSYTLPSGYHFNSTAAKRFFTGQEKFVVNDMEVFYSQRLS</sequence>
<protein>
    <recommendedName>
        <fullName evidence="8">BTB/POZ domain-containing protein</fullName>
    </recommendedName>
</protein>
<dbReference type="Gene3D" id="3.30.710.10">
    <property type="entry name" value="Potassium Channel Kv1.1, Chain A"/>
    <property type="match status" value="1"/>
</dbReference>
<dbReference type="PROSITE" id="PS51886">
    <property type="entry name" value="TLDC"/>
    <property type="match status" value="1"/>
</dbReference>
<reference evidence="5 7" key="1">
    <citation type="submission" date="2024-03" db="EMBL/GenBank/DDBJ databases">
        <title>The Acrasis kona genome and developmental transcriptomes reveal deep origins of eukaryotic multicellular pathways.</title>
        <authorList>
            <person name="Sheikh S."/>
            <person name="Fu C.-J."/>
            <person name="Brown M.W."/>
            <person name="Baldauf S.L."/>
        </authorList>
    </citation>
    <scope>NUCLEOTIDE SEQUENCE [LARGE SCALE GENOMIC DNA]</scope>
    <source>
        <strain evidence="5 7">ATCC MYA-3509</strain>
    </source>
</reference>
<dbReference type="AlphaFoldDB" id="A0AAW2YT62"/>
<dbReference type="PANTHER" id="PTHR24412">
    <property type="entry name" value="KELCH PROTEIN"/>
    <property type="match status" value="1"/>
</dbReference>
<evidence type="ECO:0000259" key="4">
    <source>
        <dbReference type="PROSITE" id="PS51886"/>
    </source>
</evidence>
<dbReference type="SUPFAM" id="SSF54695">
    <property type="entry name" value="POZ domain"/>
    <property type="match status" value="1"/>
</dbReference>
<dbReference type="Proteomes" id="UP001431209">
    <property type="component" value="Unassembled WGS sequence"/>
</dbReference>
<dbReference type="SMART" id="SM00225">
    <property type="entry name" value="BTB"/>
    <property type="match status" value="1"/>
</dbReference>
<name>A0AAW2YT62_9EUKA</name>
<feature type="domain" description="BTB" evidence="3">
    <location>
        <begin position="29"/>
        <end position="98"/>
    </location>
</feature>
<dbReference type="Pfam" id="PF07534">
    <property type="entry name" value="TLD"/>
    <property type="match status" value="1"/>
</dbReference>
<keyword evidence="1" id="KW-0880">Kelch repeat</keyword>
<dbReference type="CDD" id="cd18186">
    <property type="entry name" value="BTB_POZ_ZBTB_KLHL-like"/>
    <property type="match status" value="1"/>
</dbReference>
<evidence type="ECO:0000256" key="2">
    <source>
        <dbReference type="ARBA" id="ARBA00022737"/>
    </source>
</evidence>
<dbReference type="PANTHER" id="PTHR24412:SF451">
    <property type="entry name" value="KELCH-LIKE PROTEIN 20"/>
    <property type="match status" value="1"/>
</dbReference>
<dbReference type="EMBL" id="JAOPGA020000676">
    <property type="protein sequence ID" value="KAL0480603.1"/>
    <property type="molecule type" value="Genomic_DNA"/>
</dbReference>
<evidence type="ECO:0000313" key="7">
    <source>
        <dbReference type="Proteomes" id="UP001431209"/>
    </source>
</evidence>
<dbReference type="Pfam" id="PF07707">
    <property type="entry name" value="BACK"/>
    <property type="match status" value="1"/>
</dbReference>
<dbReference type="PROSITE" id="PS50097">
    <property type="entry name" value="BTB"/>
    <property type="match status" value="1"/>
</dbReference>
<evidence type="ECO:0000313" key="5">
    <source>
        <dbReference type="EMBL" id="KAL0480603.1"/>
    </source>
</evidence>
<accession>A0AAW2YT62</accession>
<dbReference type="Gene3D" id="1.25.40.420">
    <property type="match status" value="1"/>
</dbReference>
<dbReference type="EMBL" id="JAOPGA020001125">
    <property type="protein sequence ID" value="KAL0485317.1"/>
    <property type="molecule type" value="Genomic_DNA"/>
</dbReference>
<dbReference type="InterPro" id="IPR006571">
    <property type="entry name" value="TLDc_dom"/>
</dbReference>
<feature type="domain" description="TLDc" evidence="4">
    <location>
        <begin position="288"/>
        <end position="480"/>
    </location>
</feature>
<keyword evidence="7" id="KW-1185">Reference proteome</keyword>
<dbReference type="SMART" id="SM00584">
    <property type="entry name" value="TLDc"/>
    <property type="match status" value="1"/>
</dbReference>
<organism evidence="5 7">
    <name type="scientific">Acrasis kona</name>
    <dbReference type="NCBI Taxonomy" id="1008807"/>
    <lineage>
        <taxon>Eukaryota</taxon>
        <taxon>Discoba</taxon>
        <taxon>Heterolobosea</taxon>
        <taxon>Tetramitia</taxon>
        <taxon>Eutetramitia</taxon>
        <taxon>Acrasidae</taxon>
        <taxon>Acrasis</taxon>
    </lineage>
</organism>
<comment type="caution">
    <text evidence="5">The sequence shown here is derived from an EMBL/GenBank/DDBJ whole genome shotgun (WGS) entry which is preliminary data.</text>
</comment>
<dbReference type="Pfam" id="PF00651">
    <property type="entry name" value="BTB"/>
    <property type="match status" value="1"/>
</dbReference>
<evidence type="ECO:0000259" key="3">
    <source>
        <dbReference type="PROSITE" id="PS50097"/>
    </source>
</evidence>
<dbReference type="SMART" id="SM00875">
    <property type="entry name" value="BACK"/>
    <property type="match status" value="1"/>
</dbReference>
<keyword evidence="2" id="KW-0677">Repeat</keyword>
<evidence type="ECO:0000256" key="1">
    <source>
        <dbReference type="ARBA" id="ARBA00022441"/>
    </source>
</evidence>